<protein>
    <submittedName>
        <fullName evidence="1">Uncharacterized protein</fullName>
    </submittedName>
</protein>
<dbReference type="EMBL" id="BGPR01054548">
    <property type="protein sequence ID" value="GBO31287.1"/>
    <property type="molecule type" value="Genomic_DNA"/>
</dbReference>
<dbReference type="PANTHER" id="PTHR46114">
    <property type="entry name" value="APPLE DOMAIN-CONTAINING PROTEIN"/>
    <property type="match status" value="1"/>
</dbReference>
<dbReference type="AlphaFoldDB" id="A0A4Y2W5Q3"/>
<dbReference type="OrthoDB" id="8063408at2759"/>
<keyword evidence="2" id="KW-1185">Reference proteome</keyword>
<evidence type="ECO:0000313" key="2">
    <source>
        <dbReference type="Proteomes" id="UP000499080"/>
    </source>
</evidence>
<gene>
    <name evidence="1" type="ORF">AVEN_148613_1</name>
</gene>
<sequence length="274" mass="31479">MLVTFCDETSSPHKITSIEPNDLVLDLDLSNRKAETSSSKLQQWNPLEENVRVASFGTRHLLFVSFFKKEESIVFSCDIDGLLKELRIAHEPNEWRLFIDASKLSLKAVLLNNGNELPSIPVSHAVYMKETYHNLKQLLEMINCSKYGWQICAKLKVVSLLMGLQLGYTKYCCFLWLWDSRAIALHYIKRYWPQRASFKPGEMNVKHPLLAEPHKIIIPPLHVNLGLDKNLVKAMDKNGPAFQYLHGKFPRLSVAKIEEGVFVGTQIKFQRLQV</sequence>
<dbReference type="PANTHER" id="PTHR46114:SF1">
    <property type="entry name" value="ZAD DOMAIN-CONTAINING PROTEIN"/>
    <property type="match status" value="1"/>
</dbReference>
<proteinExistence type="predicted"/>
<comment type="caution">
    <text evidence="1">The sequence shown here is derived from an EMBL/GenBank/DDBJ whole genome shotgun (WGS) entry which is preliminary data.</text>
</comment>
<accession>A0A4Y2W5Q3</accession>
<organism evidence="1 2">
    <name type="scientific">Araneus ventricosus</name>
    <name type="common">Orbweaver spider</name>
    <name type="synonym">Epeira ventricosa</name>
    <dbReference type="NCBI Taxonomy" id="182803"/>
    <lineage>
        <taxon>Eukaryota</taxon>
        <taxon>Metazoa</taxon>
        <taxon>Ecdysozoa</taxon>
        <taxon>Arthropoda</taxon>
        <taxon>Chelicerata</taxon>
        <taxon>Arachnida</taxon>
        <taxon>Araneae</taxon>
        <taxon>Araneomorphae</taxon>
        <taxon>Entelegynae</taxon>
        <taxon>Araneoidea</taxon>
        <taxon>Araneidae</taxon>
        <taxon>Araneus</taxon>
    </lineage>
</organism>
<dbReference type="Proteomes" id="UP000499080">
    <property type="component" value="Unassembled WGS sequence"/>
</dbReference>
<reference evidence="1 2" key="1">
    <citation type="journal article" date="2019" name="Sci. Rep.">
        <title>Orb-weaving spider Araneus ventricosus genome elucidates the spidroin gene catalogue.</title>
        <authorList>
            <person name="Kono N."/>
            <person name="Nakamura H."/>
            <person name="Ohtoshi R."/>
            <person name="Moran D.A.P."/>
            <person name="Shinohara A."/>
            <person name="Yoshida Y."/>
            <person name="Fujiwara M."/>
            <person name="Mori M."/>
            <person name="Tomita M."/>
            <person name="Arakawa K."/>
        </authorList>
    </citation>
    <scope>NUCLEOTIDE SEQUENCE [LARGE SCALE GENOMIC DNA]</scope>
</reference>
<name>A0A4Y2W5Q3_ARAVE</name>
<evidence type="ECO:0000313" key="1">
    <source>
        <dbReference type="EMBL" id="GBO31287.1"/>
    </source>
</evidence>